<dbReference type="PANTHER" id="PTHR37984">
    <property type="entry name" value="PROTEIN CBG26694"/>
    <property type="match status" value="1"/>
</dbReference>
<keyword evidence="6" id="KW-0695">RNA-directed DNA polymerase</keyword>
<keyword evidence="9" id="KW-1185">Reference proteome</keyword>
<organism evidence="8 9">
    <name type="scientific">Holothuria leucospilota</name>
    <name type="common">Black long sea cucumber</name>
    <name type="synonym">Mertensiothuria leucospilota</name>
    <dbReference type="NCBI Taxonomy" id="206669"/>
    <lineage>
        <taxon>Eukaryota</taxon>
        <taxon>Metazoa</taxon>
        <taxon>Echinodermata</taxon>
        <taxon>Eleutherozoa</taxon>
        <taxon>Echinozoa</taxon>
        <taxon>Holothuroidea</taxon>
        <taxon>Aspidochirotacea</taxon>
        <taxon>Aspidochirotida</taxon>
        <taxon>Holothuriidae</taxon>
        <taxon>Holothuria</taxon>
    </lineage>
</organism>
<dbReference type="AlphaFoldDB" id="A0A9Q1GVW5"/>
<dbReference type="GO" id="GO:0004519">
    <property type="term" value="F:endonuclease activity"/>
    <property type="evidence" value="ECO:0007669"/>
    <property type="project" value="UniProtKB-KW"/>
</dbReference>
<dbReference type="Pfam" id="PF17917">
    <property type="entry name" value="RT_RNaseH"/>
    <property type="match status" value="1"/>
</dbReference>
<keyword evidence="3" id="KW-0540">Nuclease</keyword>
<dbReference type="CDD" id="cd09274">
    <property type="entry name" value="RNase_HI_RT_Ty3"/>
    <property type="match status" value="1"/>
</dbReference>
<dbReference type="EMBL" id="JAIZAY010000015">
    <property type="protein sequence ID" value="KAJ8027672.1"/>
    <property type="molecule type" value="Genomic_DNA"/>
</dbReference>
<evidence type="ECO:0000313" key="9">
    <source>
        <dbReference type="Proteomes" id="UP001152320"/>
    </source>
</evidence>
<dbReference type="InterPro" id="IPR043502">
    <property type="entry name" value="DNA/RNA_pol_sf"/>
</dbReference>
<dbReference type="Proteomes" id="UP001152320">
    <property type="component" value="Chromosome 15"/>
</dbReference>
<accession>A0A9Q1GVW5</accession>
<sequence>MTFWFMHPTKSCVMPDLRKCCRGWKQAGMTLNKDKCKINKRSVNFVRHIVSDKGILPDAERTKAFIDMPRPENLHDVRKFLGVVNPFGKFSSKLSGLSQPIRELLKKDAQFVRGEVQEKAFNVVKHECLYGHCLARFDPNLETKVASDASKDGLGACLYHKQSDGEWKLVFCASKATTSTEQNYPPIEREALGATWACDTFANFLVGLKFTIETDHKPLISLLGQKDLNDLPPRIQRFRIRLMRYSYNIVHIPGKDLVVPDDLSRALCGNLPFTCGFKEEVTSYALFITPELPVTNSYLS</sequence>
<evidence type="ECO:0000256" key="2">
    <source>
        <dbReference type="ARBA" id="ARBA00022695"/>
    </source>
</evidence>
<evidence type="ECO:0000256" key="3">
    <source>
        <dbReference type="ARBA" id="ARBA00022722"/>
    </source>
</evidence>
<dbReference type="SUPFAM" id="SSF56672">
    <property type="entry name" value="DNA/RNA polymerases"/>
    <property type="match status" value="1"/>
</dbReference>
<dbReference type="InterPro" id="IPR041373">
    <property type="entry name" value="RT_RNaseH"/>
</dbReference>
<feature type="domain" description="Reverse transcriptase RNase H-like" evidence="7">
    <location>
        <begin position="138"/>
        <end position="245"/>
    </location>
</feature>
<comment type="caution">
    <text evidence="8">The sequence shown here is derived from an EMBL/GenBank/DDBJ whole genome shotgun (WGS) entry which is preliminary data.</text>
</comment>
<evidence type="ECO:0000256" key="1">
    <source>
        <dbReference type="ARBA" id="ARBA00022679"/>
    </source>
</evidence>
<dbReference type="InterPro" id="IPR043128">
    <property type="entry name" value="Rev_trsase/Diguanyl_cyclase"/>
</dbReference>
<evidence type="ECO:0000256" key="5">
    <source>
        <dbReference type="ARBA" id="ARBA00022801"/>
    </source>
</evidence>
<name>A0A9Q1GVW5_HOLLE</name>
<keyword evidence="5" id="KW-0378">Hydrolase</keyword>
<keyword evidence="1" id="KW-0808">Transferase</keyword>
<protein>
    <recommendedName>
        <fullName evidence="7">Reverse transcriptase RNase H-like domain-containing protein</fullName>
    </recommendedName>
</protein>
<dbReference type="FunFam" id="3.10.20.370:FF:000001">
    <property type="entry name" value="Retrovirus-related Pol polyprotein from transposon 17.6-like protein"/>
    <property type="match status" value="1"/>
</dbReference>
<evidence type="ECO:0000256" key="4">
    <source>
        <dbReference type="ARBA" id="ARBA00022759"/>
    </source>
</evidence>
<dbReference type="InterPro" id="IPR050951">
    <property type="entry name" value="Retrovirus_Pol_polyprotein"/>
</dbReference>
<evidence type="ECO:0000313" key="8">
    <source>
        <dbReference type="EMBL" id="KAJ8027672.1"/>
    </source>
</evidence>
<dbReference type="PANTHER" id="PTHR37984:SF9">
    <property type="entry name" value="INTEGRASE CATALYTIC DOMAIN-CONTAINING PROTEIN"/>
    <property type="match status" value="1"/>
</dbReference>
<dbReference type="OrthoDB" id="5987979at2759"/>
<reference evidence="8" key="1">
    <citation type="submission" date="2021-10" db="EMBL/GenBank/DDBJ databases">
        <title>Tropical sea cucumber genome reveals ecological adaptation and Cuvierian tubules defense mechanism.</title>
        <authorList>
            <person name="Chen T."/>
        </authorList>
    </citation>
    <scope>NUCLEOTIDE SEQUENCE</scope>
    <source>
        <strain evidence="8">Nanhai2018</strain>
        <tissue evidence="8">Muscle</tissue>
    </source>
</reference>
<proteinExistence type="predicted"/>
<evidence type="ECO:0000259" key="7">
    <source>
        <dbReference type="Pfam" id="PF17917"/>
    </source>
</evidence>
<evidence type="ECO:0000256" key="6">
    <source>
        <dbReference type="ARBA" id="ARBA00022918"/>
    </source>
</evidence>
<keyword evidence="2" id="KW-0548">Nucleotidyltransferase</keyword>
<dbReference type="GO" id="GO:0003964">
    <property type="term" value="F:RNA-directed DNA polymerase activity"/>
    <property type="evidence" value="ECO:0007669"/>
    <property type="project" value="UniProtKB-KW"/>
</dbReference>
<gene>
    <name evidence="8" type="ORF">HOLleu_29679</name>
</gene>
<dbReference type="Gene3D" id="3.30.70.270">
    <property type="match status" value="2"/>
</dbReference>
<dbReference type="GO" id="GO:0016787">
    <property type="term" value="F:hydrolase activity"/>
    <property type="evidence" value="ECO:0007669"/>
    <property type="project" value="UniProtKB-KW"/>
</dbReference>
<keyword evidence="4" id="KW-0255">Endonuclease</keyword>